<dbReference type="Pfam" id="PF21088">
    <property type="entry name" value="MS_channel_1st"/>
    <property type="match status" value="1"/>
</dbReference>
<dbReference type="eggNOG" id="COG0668">
    <property type="taxonomic scope" value="Bacteria"/>
</dbReference>
<name>C7N8X6_LEPBD</name>
<keyword evidence="4 8" id="KW-0812">Transmembrane</keyword>
<dbReference type="InterPro" id="IPR011066">
    <property type="entry name" value="MscS_channel_C_sf"/>
</dbReference>
<dbReference type="Pfam" id="PF21082">
    <property type="entry name" value="MS_channel_3rd"/>
    <property type="match status" value="1"/>
</dbReference>
<feature type="transmembrane region" description="Helical" evidence="8">
    <location>
        <begin position="61"/>
        <end position="82"/>
    </location>
</feature>
<feature type="domain" description="Mechanosensitive ion channel transmembrane helices 2/3" evidence="11">
    <location>
        <begin position="71"/>
        <end position="108"/>
    </location>
</feature>
<evidence type="ECO:0000256" key="8">
    <source>
        <dbReference type="SAM" id="Phobius"/>
    </source>
</evidence>
<comment type="similarity">
    <text evidence="2">Belongs to the MscS (TC 1.A.23) family.</text>
</comment>
<dbReference type="Gene3D" id="3.30.70.100">
    <property type="match status" value="1"/>
</dbReference>
<dbReference type="PANTHER" id="PTHR30221:SF1">
    <property type="entry name" value="SMALL-CONDUCTANCE MECHANOSENSITIVE CHANNEL"/>
    <property type="match status" value="1"/>
</dbReference>
<proteinExistence type="inferred from homology"/>
<dbReference type="KEGG" id="lba:Lebu_0699"/>
<feature type="domain" description="Mechanosensitive ion channel MscS C-terminal" evidence="10">
    <location>
        <begin position="280"/>
        <end position="343"/>
    </location>
</feature>
<keyword evidence="7" id="KW-0175">Coiled coil</keyword>
<dbReference type="GO" id="GO:0005886">
    <property type="term" value="C:plasma membrane"/>
    <property type="evidence" value="ECO:0007669"/>
    <property type="project" value="UniProtKB-SubCell"/>
</dbReference>
<dbReference type="EMBL" id="CP001685">
    <property type="protein sequence ID" value="ACV38607.1"/>
    <property type="molecule type" value="Genomic_DNA"/>
</dbReference>
<feature type="coiled-coil region" evidence="7">
    <location>
        <begin position="251"/>
        <end position="287"/>
    </location>
</feature>
<dbReference type="Proteomes" id="UP000001910">
    <property type="component" value="Chromosome"/>
</dbReference>
<sequence length="359" mass="41251">MKTLQKFLELLELDNIIKFLKTNIFKLFIIYLIIKLGKVLKTRIEKILKIILEKSNVDKSVSSFLLSIYSILYYCILVYISIEILGINTTSITTFLGATGIVLGIAFKETLGNFCGGLIILTFKPFRVGDTIEYNNYIGTVKKIELFYTKMLNPQNELVIIPNGIVTNTEIRNIKENGERRLDLTIGVSYKSDIQKVKNILNKIVQEETMNEVEETEIKNNLLIKLQNTILENKNKSKINIFSMIFSGKKMREMEEEANKNSHNINDEELEENKTEIAEKKAADENKKLILASKAPVIGVGELSDSAIMFYVYVYTRSENYLTLKLKLNEKIKIEFDKEGIEIPYPQMDVHMINKTDIC</sequence>
<keyword evidence="5 8" id="KW-1133">Transmembrane helix</keyword>
<evidence type="ECO:0000256" key="6">
    <source>
        <dbReference type="ARBA" id="ARBA00023136"/>
    </source>
</evidence>
<dbReference type="GO" id="GO:0008381">
    <property type="term" value="F:mechanosensitive monoatomic ion channel activity"/>
    <property type="evidence" value="ECO:0007669"/>
    <property type="project" value="InterPro"/>
</dbReference>
<dbReference type="SUPFAM" id="SSF82689">
    <property type="entry name" value="Mechanosensitive channel protein MscS (YggB), C-terminal domain"/>
    <property type="match status" value="2"/>
</dbReference>
<organism evidence="12 13">
    <name type="scientific">Leptotrichia buccalis (strain ATCC 14201 / DSM 1135 / JCM 12969 / NCTC 10249 / C-1013-b)</name>
    <dbReference type="NCBI Taxonomy" id="523794"/>
    <lineage>
        <taxon>Bacteria</taxon>
        <taxon>Fusobacteriati</taxon>
        <taxon>Fusobacteriota</taxon>
        <taxon>Fusobacteriia</taxon>
        <taxon>Fusobacteriales</taxon>
        <taxon>Leptotrichiaceae</taxon>
        <taxon>Leptotrichia</taxon>
    </lineage>
</organism>
<dbReference type="InterPro" id="IPR045275">
    <property type="entry name" value="MscS_archaea/bacteria_type"/>
</dbReference>
<dbReference type="AlphaFoldDB" id="C7N8X6"/>
<dbReference type="Pfam" id="PF00924">
    <property type="entry name" value="MS_channel_2nd"/>
    <property type="match status" value="1"/>
</dbReference>
<evidence type="ECO:0000256" key="4">
    <source>
        <dbReference type="ARBA" id="ARBA00022692"/>
    </source>
</evidence>
<dbReference type="SUPFAM" id="SSF82861">
    <property type="entry name" value="Mechanosensitive channel protein MscS (YggB), transmembrane region"/>
    <property type="match status" value="1"/>
</dbReference>
<evidence type="ECO:0000259" key="10">
    <source>
        <dbReference type="Pfam" id="PF21082"/>
    </source>
</evidence>
<evidence type="ECO:0000259" key="11">
    <source>
        <dbReference type="Pfam" id="PF21088"/>
    </source>
</evidence>
<dbReference type="SUPFAM" id="SSF50182">
    <property type="entry name" value="Sm-like ribonucleoproteins"/>
    <property type="match status" value="1"/>
</dbReference>
<dbReference type="InterPro" id="IPR023408">
    <property type="entry name" value="MscS_beta-dom_sf"/>
</dbReference>
<evidence type="ECO:0000259" key="9">
    <source>
        <dbReference type="Pfam" id="PF00924"/>
    </source>
</evidence>
<dbReference type="InterPro" id="IPR010920">
    <property type="entry name" value="LSM_dom_sf"/>
</dbReference>
<dbReference type="PROSITE" id="PS01246">
    <property type="entry name" value="UPF0003"/>
    <property type="match status" value="1"/>
</dbReference>
<evidence type="ECO:0000256" key="2">
    <source>
        <dbReference type="ARBA" id="ARBA00008017"/>
    </source>
</evidence>
<protein>
    <submittedName>
        <fullName evidence="12">MscS Mechanosensitive ion channel</fullName>
    </submittedName>
</protein>
<keyword evidence="13" id="KW-1185">Reference proteome</keyword>
<accession>C7N8X6</accession>
<reference evidence="12 13" key="1">
    <citation type="journal article" date="2009" name="Stand. Genomic Sci.">
        <title>Complete genome sequence of Leptotrichia buccalis type strain (C-1013-b).</title>
        <authorList>
            <person name="Ivanova N."/>
            <person name="Gronow S."/>
            <person name="Lapidus A."/>
            <person name="Copeland A."/>
            <person name="Glavina Del Rio T."/>
            <person name="Nolan M."/>
            <person name="Lucas S."/>
            <person name="Chen F."/>
            <person name="Tice H."/>
            <person name="Cheng J.F."/>
            <person name="Saunders E."/>
            <person name="Bruce D."/>
            <person name="Goodwin L."/>
            <person name="Brettin T."/>
            <person name="Detter J.C."/>
            <person name="Han C."/>
            <person name="Pitluck S."/>
            <person name="Mikhailova N."/>
            <person name="Pati A."/>
            <person name="Mavrommatis K."/>
            <person name="Chen A."/>
            <person name="Palaniappan K."/>
            <person name="Land M."/>
            <person name="Hauser L."/>
            <person name="Chang Y.J."/>
            <person name="Jeffries C.D."/>
            <person name="Chain P."/>
            <person name="Rohde C."/>
            <person name="Goker M."/>
            <person name="Bristow J."/>
            <person name="Eisen J.A."/>
            <person name="Markowitz V."/>
            <person name="Hugenholtz P."/>
            <person name="Kyrpides N.C."/>
            <person name="Klenk H.P."/>
        </authorList>
    </citation>
    <scope>NUCLEOTIDE SEQUENCE [LARGE SCALE GENOMIC DNA]</scope>
    <source>
        <strain evidence="13">ATCC 14201 / DSM 1135 / JCM 12969 / NCTC 10249 / C-1013-b</strain>
    </source>
</reference>
<dbReference type="HOGENOM" id="CLU_037945_1_1_0"/>
<feature type="transmembrane region" description="Helical" evidence="8">
    <location>
        <begin position="20"/>
        <end position="40"/>
    </location>
</feature>
<dbReference type="RefSeq" id="WP_015768955.1">
    <property type="nucleotide sequence ID" value="NC_013192.1"/>
</dbReference>
<dbReference type="InterPro" id="IPR006686">
    <property type="entry name" value="MscS_channel_CS"/>
</dbReference>
<dbReference type="PANTHER" id="PTHR30221">
    <property type="entry name" value="SMALL-CONDUCTANCE MECHANOSENSITIVE CHANNEL"/>
    <property type="match status" value="1"/>
</dbReference>
<dbReference type="STRING" id="523794.Lebu_0699"/>
<gene>
    <name evidence="12" type="ordered locus">Lebu_0699</name>
</gene>
<evidence type="ECO:0000256" key="3">
    <source>
        <dbReference type="ARBA" id="ARBA00022475"/>
    </source>
</evidence>
<keyword evidence="3" id="KW-1003">Cell membrane</keyword>
<keyword evidence="6 8" id="KW-0472">Membrane</keyword>
<dbReference type="Gene3D" id="1.10.287.1260">
    <property type="match status" value="1"/>
</dbReference>
<comment type="subcellular location">
    <subcellularLocation>
        <location evidence="1">Cell membrane</location>
        <topology evidence="1">Multi-pass membrane protein</topology>
    </subcellularLocation>
</comment>
<feature type="domain" description="Mechanosensitive ion channel MscS" evidence="9">
    <location>
        <begin position="110"/>
        <end position="175"/>
    </location>
</feature>
<dbReference type="InterPro" id="IPR006685">
    <property type="entry name" value="MscS_channel_2nd"/>
</dbReference>
<evidence type="ECO:0000256" key="7">
    <source>
        <dbReference type="SAM" id="Coils"/>
    </source>
</evidence>
<dbReference type="Gene3D" id="2.30.30.60">
    <property type="match status" value="1"/>
</dbReference>
<dbReference type="InterPro" id="IPR011014">
    <property type="entry name" value="MscS_channel_TM-2"/>
</dbReference>
<evidence type="ECO:0000256" key="1">
    <source>
        <dbReference type="ARBA" id="ARBA00004651"/>
    </source>
</evidence>
<dbReference type="InterPro" id="IPR049142">
    <property type="entry name" value="MS_channel_1st"/>
</dbReference>
<evidence type="ECO:0000256" key="5">
    <source>
        <dbReference type="ARBA" id="ARBA00022989"/>
    </source>
</evidence>
<evidence type="ECO:0000313" key="12">
    <source>
        <dbReference type="EMBL" id="ACV38607.1"/>
    </source>
</evidence>
<evidence type="ECO:0000313" key="13">
    <source>
        <dbReference type="Proteomes" id="UP000001910"/>
    </source>
</evidence>
<dbReference type="InterPro" id="IPR049278">
    <property type="entry name" value="MS_channel_C"/>
</dbReference>
<dbReference type="OrthoDB" id="9809206at2"/>